<protein>
    <submittedName>
        <fullName evidence="1">8189_t:CDS:1</fullName>
    </submittedName>
</protein>
<organism evidence="1 2">
    <name type="scientific">Paraglomus brasilianum</name>
    <dbReference type="NCBI Taxonomy" id="144538"/>
    <lineage>
        <taxon>Eukaryota</taxon>
        <taxon>Fungi</taxon>
        <taxon>Fungi incertae sedis</taxon>
        <taxon>Mucoromycota</taxon>
        <taxon>Glomeromycotina</taxon>
        <taxon>Glomeromycetes</taxon>
        <taxon>Paraglomerales</taxon>
        <taxon>Paraglomeraceae</taxon>
        <taxon>Paraglomus</taxon>
    </lineage>
</organism>
<reference evidence="1" key="1">
    <citation type="submission" date="2021-06" db="EMBL/GenBank/DDBJ databases">
        <authorList>
            <person name="Kallberg Y."/>
            <person name="Tangrot J."/>
            <person name="Rosling A."/>
        </authorList>
    </citation>
    <scope>NUCLEOTIDE SEQUENCE</scope>
    <source>
        <strain evidence="1">BR232B</strain>
    </source>
</reference>
<dbReference type="OrthoDB" id="2414517at2759"/>
<sequence>TGYKRKRNEVDEDISSLEETYGIVTDAEKWYFLHCKVSGDKGIKFELTRHPITVDWFGDVEKYKADVRMVLEHILWLLSQMEEVEAHTGISWR</sequence>
<feature type="non-terminal residue" evidence="1">
    <location>
        <position position="1"/>
    </location>
</feature>
<gene>
    <name evidence="1" type="ORF">PBRASI_LOCUS4999</name>
</gene>
<keyword evidence="2" id="KW-1185">Reference proteome</keyword>
<accession>A0A9N9FNR7</accession>
<dbReference type="Proteomes" id="UP000789739">
    <property type="component" value="Unassembled WGS sequence"/>
</dbReference>
<dbReference type="EMBL" id="CAJVPI010000551">
    <property type="protein sequence ID" value="CAG8549297.1"/>
    <property type="molecule type" value="Genomic_DNA"/>
</dbReference>
<proteinExistence type="predicted"/>
<evidence type="ECO:0000313" key="1">
    <source>
        <dbReference type="EMBL" id="CAG8549297.1"/>
    </source>
</evidence>
<evidence type="ECO:0000313" key="2">
    <source>
        <dbReference type="Proteomes" id="UP000789739"/>
    </source>
</evidence>
<dbReference type="AlphaFoldDB" id="A0A9N9FNR7"/>
<comment type="caution">
    <text evidence="1">The sequence shown here is derived from an EMBL/GenBank/DDBJ whole genome shotgun (WGS) entry which is preliminary data.</text>
</comment>
<name>A0A9N9FNR7_9GLOM</name>